<feature type="transmembrane region" description="Helical" evidence="10">
    <location>
        <begin position="236"/>
        <end position="258"/>
    </location>
</feature>
<evidence type="ECO:0000256" key="3">
    <source>
        <dbReference type="ARBA" id="ARBA00022729"/>
    </source>
</evidence>
<dbReference type="EMBL" id="JAIZAY010000007">
    <property type="protein sequence ID" value="KAJ8039324.1"/>
    <property type="molecule type" value="Genomic_DNA"/>
</dbReference>
<dbReference type="InterPro" id="IPR050122">
    <property type="entry name" value="RTK"/>
</dbReference>
<dbReference type="GO" id="GO:0007169">
    <property type="term" value="P:cell surface receptor protein tyrosine kinase signaling pathway"/>
    <property type="evidence" value="ECO:0007669"/>
    <property type="project" value="TreeGrafter"/>
</dbReference>
<dbReference type="PROSITE" id="PS50011">
    <property type="entry name" value="PROTEIN_KINASE_DOM"/>
    <property type="match status" value="1"/>
</dbReference>
<feature type="domain" description="Ig-like" evidence="13">
    <location>
        <begin position="138"/>
        <end position="242"/>
    </location>
</feature>
<keyword evidence="9" id="KW-0460">Magnesium</keyword>
<evidence type="ECO:0000256" key="10">
    <source>
        <dbReference type="SAM" id="Phobius"/>
    </source>
</evidence>
<evidence type="ECO:0000256" key="8">
    <source>
        <dbReference type="PIRSR" id="PIRSR000615-2"/>
    </source>
</evidence>
<dbReference type="InterPro" id="IPR011009">
    <property type="entry name" value="Kinase-like_dom_sf"/>
</dbReference>
<keyword evidence="9" id="KW-0479">Metal-binding</keyword>
<feature type="signal peptide" evidence="11">
    <location>
        <begin position="1"/>
        <end position="21"/>
    </location>
</feature>
<dbReference type="InterPro" id="IPR001245">
    <property type="entry name" value="Ser-Thr/Tyr_kinase_cat_dom"/>
</dbReference>
<reference evidence="14" key="1">
    <citation type="submission" date="2021-10" db="EMBL/GenBank/DDBJ databases">
        <title>Tropical sea cucumber genome reveals ecological adaptation and Cuvierian tubules defense mechanism.</title>
        <authorList>
            <person name="Chen T."/>
        </authorList>
    </citation>
    <scope>NUCLEOTIDE SEQUENCE</scope>
    <source>
        <strain evidence="14">Nanhai2018</strain>
        <tissue evidence="14">Muscle</tissue>
    </source>
</reference>
<dbReference type="Gene3D" id="1.10.510.10">
    <property type="entry name" value="Transferase(Phosphotransferase) domain 1"/>
    <property type="match status" value="1"/>
</dbReference>
<dbReference type="AlphaFoldDB" id="A0A9Q1C736"/>
<dbReference type="GO" id="GO:0004714">
    <property type="term" value="F:transmembrane receptor protein tyrosine kinase activity"/>
    <property type="evidence" value="ECO:0007669"/>
    <property type="project" value="TreeGrafter"/>
</dbReference>
<keyword evidence="3 11" id="KW-0732">Signal</keyword>
<dbReference type="GO" id="GO:0046872">
    <property type="term" value="F:metal ion binding"/>
    <property type="evidence" value="ECO:0007669"/>
    <property type="project" value="UniProtKB-KW"/>
</dbReference>
<dbReference type="GO" id="GO:0005886">
    <property type="term" value="C:plasma membrane"/>
    <property type="evidence" value="ECO:0007669"/>
    <property type="project" value="TreeGrafter"/>
</dbReference>
<dbReference type="PRINTS" id="PR00109">
    <property type="entry name" value="TYRKINASE"/>
</dbReference>
<evidence type="ECO:0000256" key="4">
    <source>
        <dbReference type="ARBA" id="ARBA00022989"/>
    </source>
</evidence>
<dbReference type="GO" id="GO:0010976">
    <property type="term" value="P:positive regulation of neuron projection development"/>
    <property type="evidence" value="ECO:0007669"/>
    <property type="project" value="TreeGrafter"/>
</dbReference>
<proteinExistence type="predicted"/>
<name>A0A9Q1C736_HOLLE</name>
<dbReference type="PANTHER" id="PTHR24416:SF349">
    <property type="entry name" value="TYROSINE-PROTEIN KINASE RYK"/>
    <property type="match status" value="1"/>
</dbReference>
<protein>
    <submittedName>
        <fullName evidence="14">Fibroblast growth factor receptor 4</fullName>
    </submittedName>
</protein>
<feature type="binding site" evidence="8">
    <location>
        <position position="496"/>
    </location>
    <ligand>
        <name>ATP</name>
        <dbReference type="ChEBI" id="CHEBI:30616"/>
    </ligand>
</feature>
<keyword evidence="8" id="KW-0067">ATP-binding</keyword>
<keyword evidence="8" id="KW-0547">Nucleotide-binding</keyword>
<organism evidence="14 15">
    <name type="scientific">Holothuria leucospilota</name>
    <name type="common">Black long sea cucumber</name>
    <name type="synonym">Mertensiothuria leucospilota</name>
    <dbReference type="NCBI Taxonomy" id="206669"/>
    <lineage>
        <taxon>Eukaryota</taxon>
        <taxon>Metazoa</taxon>
        <taxon>Echinodermata</taxon>
        <taxon>Eleutherozoa</taxon>
        <taxon>Echinozoa</taxon>
        <taxon>Holothuroidea</taxon>
        <taxon>Aspidochirotacea</taxon>
        <taxon>Aspidochirotida</taxon>
        <taxon>Holothuriidae</taxon>
        <taxon>Holothuria</taxon>
    </lineage>
</organism>
<feature type="binding site" evidence="9">
    <location>
        <position position="510"/>
    </location>
    <ligand>
        <name>Mg(2+)</name>
        <dbReference type="ChEBI" id="CHEBI:18420"/>
    </ligand>
</feature>
<dbReference type="SUPFAM" id="SSF56112">
    <property type="entry name" value="Protein kinase-like (PK-like)"/>
    <property type="match status" value="1"/>
</dbReference>
<evidence type="ECO:0000256" key="6">
    <source>
        <dbReference type="ARBA" id="ARBA00023170"/>
    </source>
</evidence>
<accession>A0A9Q1C736</accession>
<evidence type="ECO:0000256" key="9">
    <source>
        <dbReference type="PIRSR" id="PIRSR000615-3"/>
    </source>
</evidence>
<dbReference type="GO" id="GO:0043235">
    <property type="term" value="C:receptor complex"/>
    <property type="evidence" value="ECO:0007669"/>
    <property type="project" value="TreeGrafter"/>
</dbReference>
<sequence>MALTLLGTYVFVAAAFIFCESFPKPERICEASESKRTVICIAKPREPVCLVCPRNISAGYVWKRDNETFYSGYSGGHQLNPGDYTYDVCHPHLASLKVAGTEIVRQHETFSCSKEITSNNTFTFLIEVEDDTRPIYKPSMNCMATTNTLNSTCKEVTLKCVIRKSPKMVKSTWEVNGTVKYEGRFQPDLYENGTFASIFRFCNTELWSLVICKSSSGYFEDRNATCSIEKQSSGKIMTYIIAGIVISLASAVGTLYIFTRHCYKLPVTSANLKGEFNQMCEGEGTALSLQSHSYEILEASQDYYMLYDSVNDHQNVPECTEMKFTQGDNFQAKRGQNRGMHENGNCAVLNEQVKATRNFEYWKGTWISGSLQEKACFLKTLSEHTTLKKAENFKLLVERLSRLPAHENVVTILSVYTREVPYAICYNYVEFGTLRDFLMQRYQKDMSTKTEVKNAAPYPSDSKGQTAELMFFSHDIVKAMLFIISQRFSHPALCTRKILLTENVRCKLYDIFPIEMAILKVEEMTNKKHPPSAWLAPETIFLKEYSSASDVWNFAVVLWEIFSVGDIPHNVMAQSQMERTITSLPHPLGCPGEIYSVMLSCWATSPSKRLTFEQVATRFANLMKTNSAK</sequence>
<dbReference type="GO" id="GO:0005524">
    <property type="term" value="F:ATP binding"/>
    <property type="evidence" value="ECO:0007669"/>
    <property type="project" value="UniProtKB-KW"/>
</dbReference>
<dbReference type="InterPro" id="IPR000719">
    <property type="entry name" value="Prot_kinase_dom"/>
</dbReference>
<dbReference type="Proteomes" id="UP001152320">
    <property type="component" value="Chromosome 7"/>
</dbReference>
<evidence type="ECO:0000313" key="15">
    <source>
        <dbReference type="Proteomes" id="UP001152320"/>
    </source>
</evidence>
<dbReference type="InterPro" id="IPR007110">
    <property type="entry name" value="Ig-like_dom"/>
</dbReference>
<feature type="domain" description="Protein kinase" evidence="12">
    <location>
        <begin position="318"/>
        <end position="622"/>
    </location>
</feature>
<keyword evidence="2 10" id="KW-0812">Transmembrane</keyword>
<dbReference type="GO" id="GO:0051897">
    <property type="term" value="P:positive regulation of phosphatidylinositol 3-kinase/protein kinase B signal transduction"/>
    <property type="evidence" value="ECO:0007669"/>
    <property type="project" value="TreeGrafter"/>
</dbReference>
<keyword evidence="5 10" id="KW-0472">Membrane</keyword>
<evidence type="ECO:0000259" key="12">
    <source>
        <dbReference type="PROSITE" id="PS50011"/>
    </source>
</evidence>
<dbReference type="Pfam" id="PF07714">
    <property type="entry name" value="PK_Tyr_Ser-Thr"/>
    <property type="match status" value="1"/>
</dbReference>
<evidence type="ECO:0000259" key="13">
    <source>
        <dbReference type="PROSITE" id="PS50835"/>
    </source>
</evidence>
<evidence type="ECO:0000313" key="14">
    <source>
        <dbReference type="EMBL" id="KAJ8039324.1"/>
    </source>
</evidence>
<comment type="caution">
    <text evidence="14">The sequence shown here is derived from an EMBL/GenBank/DDBJ whole genome shotgun (WGS) entry which is preliminary data.</text>
</comment>
<feature type="chain" id="PRO_5040507554" evidence="11">
    <location>
        <begin position="22"/>
        <end position="629"/>
    </location>
</feature>
<evidence type="ECO:0000256" key="2">
    <source>
        <dbReference type="ARBA" id="ARBA00022692"/>
    </source>
</evidence>
<dbReference type="PROSITE" id="PS50835">
    <property type="entry name" value="IG_LIKE"/>
    <property type="match status" value="1"/>
</dbReference>
<evidence type="ECO:0000256" key="5">
    <source>
        <dbReference type="ARBA" id="ARBA00023136"/>
    </source>
</evidence>
<evidence type="ECO:0000256" key="11">
    <source>
        <dbReference type="SAM" id="SignalP"/>
    </source>
</evidence>
<dbReference type="PANTHER" id="PTHR24416">
    <property type="entry name" value="TYROSINE-PROTEIN KINASE RECEPTOR"/>
    <property type="match status" value="1"/>
</dbReference>
<evidence type="ECO:0000256" key="1">
    <source>
        <dbReference type="ARBA" id="ARBA00004167"/>
    </source>
</evidence>
<evidence type="ECO:0000256" key="7">
    <source>
        <dbReference type="ARBA" id="ARBA00023180"/>
    </source>
</evidence>
<keyword evidence="15" id="KW-1185">Reference proteome</keyword>
<comment type="subcellular location">
    <subcellularLocation>
        <location evidence="1">Membrane</location>
        <topology evidence="1">Single-pass membrane protein</topology>
    </subcellularLocation>
</comment>
<keyword evidence="7" id="KW-0325">Glycoprotein</keyword>
<gene>
    <name evidence="14" type="ORF">HOLleu_17002</name>
</gene>
<keyword evidence="6 14" id="KW-0675">Receptor</keyword>
<keyword evidence="4 10" id="KW-1133">Transmembrane helix</keyword>